<evidence type="ECO:0008006" key="5">
    <source>
        <dbReference type="Google" id="ProtNLM"/>
    </source>
</evidence>
<evidence type="ECO:0000256" key="2">
    <source>
        <dbReference type="SAM" id="Phobius"/>
    </source>
</evidence>
<proteinExistence type="predicted"/>
<feature type="region of interest" description="Disordered" evidence="1">
    <location>
        <begin position="178"/>
        <end position="228"/>
    </location>
</feature>
<protein>
    <recommendedName>
        <fullName evidence="5">Endoplasmic reticulum-based factor for assembly of V-ATPase</fullName>
    </recommendedName>
</protein>
<dbReference type="STRING" id="1314674.A0A0D7BGI4"/>
<name>A0A0D7BGI4_9AGAR</name>
<dbReference type="InterPro" id="IPR021013">
    <property type="entry name" value="ATPase_Vma12"/>
</dbReference>
<accession>A0A0D7BGI4</accession>
<dbReference type="OrthoDB" id="3193718at2759"/>
<feature type="transmembrane region" description="Helical" evidence="2">
    <location>
        <begin position="118"/>
        <end position="136"/>
    </location>
</feature>
<evidence type="ECO:0000313" key="4">
    <source>
        <dbReference type="Proteomes" id="UP000054007"/>
    </source>
</evidence>
<dbReference type="EMBL" id="KN880488">
    <property type="protein sequence ID" value="KIY69199.1"/>
    <property type="molecule type" value="Genomic_DNA"/>
</dbReference>
<gene>
    <name evidence="3" type="ORF">CYLTODRAFT_373084</name>
</gene>
<reference evidence="3 4" key="1">
    <citation type="journal article" date="2015" name="Fungal Genet. Biol.">
        <title>Evolution of novel wood decay mechanisms in Agaricales revealed by the genome sequences of Fistulina hepatica and Cylindrobasidium torrendii.</title>
        <authorList>
            <person name="Floudas D."/>
            <person name="Held B.W."/>
            <person name="Riley R."/>
            <person name="Nagy L.G."/>
            <person name="Koehler G."/>
            <person name="Ransdell A.S."/>
            <person name="Younus H."/>
            <person name="Chow J."/>
            <person name="Chiniquy J."/>
            <person name="Lipzen A."/>
            <person name="Tritt A."/>
            <person name="Sun H."/>
            <person name="Haridas S."/>
            <person name="LaButti K."/>
            <person name="Ohm R.A."/>
            <person name="Kues U."/>
            <person name="Blanchette R.A."/>
            <person name="Grigoriev I.V."/>
            <person name="Minto R.E."/>
            <person name="Hibbett D.S."/>
        </authorList>
    </citation>
    <scope>NUCLEOTIDE SEQUENCE [LARGE SCALE GENOMIC DNA]</scope>
    <source>
        <strain evidence="3 4">FP15055 ss-10</strain>
    </source>
</reference>
<feature type="compositionally biased region" description="Basic residues" evidence="1">
    <location>
        <begin position="178"/>
        <end position="190"/>
    </location>
</feature>
<dbReference type="Pfam" id="PF11712">
    <property type="entry name" value="Vma12"/>
    <property type="match status" value="1"/>
</dbReference>
<dbReference type="AlphaFoldDB" id="A0A0D7BGI4"/>
<feature type="compositionally biased region" description="Basic and acidic residues" evidence="1">
    <location>
        <begin position="206"/>
        <end position="221"/>
    </location>
</feature>
<keyword evidence="4" id="KW-1185">Reference proteome</keyword>
<organism evidence="3 4">
    <name type="scientific">Cylindrobasidium torrendii FP15055 ss-10</name>
    <dbReference type="NCBI Taxonomy" id="1314674"/>
    <lineage>
        <taxon>Eukaryota</taxon>
        <taxon>Fungi</taxon>
        <taxon>Dikarya</taxon>
        <taxon>Basidiomycota</taxon>
        <taxon>Agaricomycotina</taxon>
        <taxon>Agaricomycetes</taxon>
        <taxon>Agaricomycetidae</taxon>
        <taxon>Agaricales</taxon>
        <taxon>Marasmiineae</taxon>
        <taxon>Physalacriaceae</taxon>
        <taxon>Cylindrobasidium</taxon>
    </lineage>
</organism>
<keyword evidence="2" id="KW-1133">Transmembrane helix</keyword>
<dbReference type="GO" id="GO:0070072">
    <property type="term" value="P:vacuolar proton-transporting V-type ATPase complex assembly"/>
    <property type="evidence" value="ECO:0007669"/>
    <property type="project" value="InterPro"/>
</dbReference>
<keyword evidence="2" id="KW-0812">Transmembrane</keyword>
<evidence type="ECO:0000256" key="1">
    <source>
        <dbReference type="SAM" id="MobiDB-lite"/>
    </source>
</evidence>
<keyword evidence="2" id="KW-0472">Membrane</keyword>
<sequence length="228" mass="25220">MNEPGINVSLEPHLAETLAKIRGILPKELAAQLEAFLNEPRPPTIPHSLLDSVSRWSRTPIGTAELSRTSLHTGDYLMVSLLAGTMSSPERKFGTYVPPPDPEVVAAQKREERKQITALANGVLSIGGAAFAAFWASQHMAWKHEWRVLFAFMVGIVVAISEAVLYIIWQSRKEKAAKPKRRVTRAAARRKKDDGGEDETVSQQDELGKDESHAHVDDGLRRRTAPSL</sequence>
<evidence type="ECO:0000313" key="3">
    <source>
        <dbReference type="EMBL" id="KIY69199.1"/>
    </source>
</evidence>
<feature type="transmembrane region" description="Helical" evidence="2">
    <location>
        <begin position="148"/>
        <end position="169"/>
    </location>
</feature>
<dbReference type="Proteomes" id="UP000054007">
    <property type="component" value="Unassembled WGS sequence"/>
</dbReference>